<organism evidence="2 3">
    <name type="scientific">Streptomyces tateyamensis</name>
    <dbReference type="NCBI Taxonomy" id="565073"/>
    <lineage>
        <taxon>Bacteria</taxon>
        <taxon>Bacillati</taxon>
        <taxon>Actinomycetota</taxon>
        <taxon>Actinomycetes</taxon>
        <taxon>Kitasatosporales</taxon>
        <taxon>Streptomycetaceae</taxon>
        <taxon>Streptomyces</taxon>
    </lineage>
</organism>
<gene>
    <name evidence="2" type="ORF">C7C46_01990</name>
</gene>
<comment type="caution">
    <text evidence="2">The sequence shown here is derived from an EMBL/GenBank/DDBJ whole genome shotgun (WGS) entry which is preliminary data.</text>
</comment>
<sequence>MMTFPTNRDAEGALLARIFGDMWPPRHRLTLGEAVGALLVALGVIGFALAVVWAPGRHPGGPVVALGSASLVLALLGAPWAPTPRRVREVWQCWRRR</sequence>
<keyword evidence="1" id="KW-0812">Transmembrane</keyword>
<evidence type="ECO:0000256" key="1">
    <source>
        <dbReference type="SAM" id="Phobius"/>
    </source>
</evidence>
<feature type="transmembrane region" description="Helical" evidence="1">
    <location>
        <begin position="60"/>
        <end position="81"/>
    </location>
</feature>
<dbReference type="AlphaFoldDB" id="A0A2V4NN24"/>
<protein>
    <submittedName>
        <fullName evidence="2">Uncharacterized protein</fullName>
    </submittedName>
</protein>
<reference evidence="2 3" key="1">
    <citation type="submission" date="2018-03" db="EMBL/GenBank/DDBJ databases">
        <title>Bioinformatic expansion and discovery of thiopeptide antibiotics.</title>
        <authorList>
            <person name="Schwalen C.J."/>
            <person name="Hudson G.A."/>
            <person name="Mitchell D.A."/>
        </authorList>
    </citation>
    <scope>NUCLEOTIDE SEQUENCE [LARGE SCALE GENOMIC DNA]</scope>
    <source>
        <strain evidence="2 3">ATCC 21389</strain>
    </source>
</reference>
<feature type="transmembrane region" description="Helical" evidence="1">
    <location>
        <begin position="34"/>
        <end position="54"/>
    </location>
</feature>
<keyword evidence="3" id="KW-1185">Reference proteome</keyword>
<dbReference type="Proteomes" id="UP000248039">
    <property type="component" value="Unassembled WGS sequence"/>
</dbReference>
<evidence type="ECO:0000313" key="3">
    <source>
        <dbReference type="Proteomes" id="UP000248039"/>
    </source>
</evidence>
<name>A0A2V4NN24_9ACTN</name>
<proteinExistence type="predicted"/>
<keyword evidence="1" id="KW-1133">Transmembrane helix</keyword>
<accession>A0A2V4NN24</accession>
<evidence type="ECO:0000313" key="2">
    <source>
        <dbReference type="EMBL" id="PYC87991.1"/>
    </source>
</evidence>
<keyword evidence="1" id="KW-0472">Membrane</keyword>
<dbReference type="EMBL" id="PYBW01000009">
    <property type="protein sequence ID" value="PYC87991.1"/>
    <property type="molecule type" value="Genomic_DNA"/>
</dbReference>